<dbReference type="InterPro" id="IPR023298">
    <property type="entry name" value="ATPase_P-typ_TM_dom_sf"/>
</dbReference>
<evidence type="ECO:0000256" key="8">
    <source>
        <dbReference type="ARBA" id="ARBA00022553"/>
    </source>
</evidence>
<keyword evidence="15 18" id="KW-0472">Membrane</keyword>
<dbReference type="Pfam" id="PF00689">
    <property type="entry name" value="Cation_ATPase_C"/>
    <property type="match status" value="1"/>
</dbReference>
<dbReference type="Gene3D" id="3.40.1110.10">
    <property type="entry name" value="Calcium-transporting ATPase, cytoplasmic domain N"/>
    <property type="match status" value="1"/>
</dbReference>
<keyword evidence="11" id="KW-0067">ATP-binding</keyword>
<dbReference type="GO" id="GO:0005886">
    <property type="term" value="C:plasma membrane"/>
    <property type="evidence" value="ECO:0007669"/>
    <property type="project" value="UniProtKB-SubCell"/>
</dbReference>
<evidence type="ECO:0000313" key="20">
    <source>
        <dbReference type="EMBL" id="BAB52866.1"/>
    </source>
</evidence>
<protein>
    <recommendedName>
        <fullName evidence="5">Magnesium-transporting ATPase, P-type 1</fullName>
        <ecNumber evidence="4">7.2.2.14</ecNumber>
    </recommendedName>
    <alternativeName>
        <fullName evidence="16">Mg(2+) transport ATPase, P-type 1</fullName>
    </alternativeName>
</protein>
<dbReference type="GO" id="GO:0016887">
    <property type="term" value="F:ATP hydrolysis activity"/>
    <property type="evidence" value="ECO:0007669"/>
    <property type="project" value="InterPro"/>
</dbReference>
<dbReference type="HOGENOM" id="CLU_002360_6_3_5"/>
<comment type="similarity">
    <text evidence="3">Belongs to the cation transport ATPase (P-type) (TC 3.A.3) family. Type IIIB subfamily.</text>
</comment>
<evidence type="ECO:0000256" key="3">
    <source>
        <dbReference type="ARBA" id="ARBA00008746"/>
    </source>
</evidence>
<evidence type="ECO:0000256" key="9">
    <source>
        <dbReference type="ARBA" id="ARBA00022692"/>
    </source>
</evidence>
<dbReference type="NCBIfam" id="TIGR01494">
    <property type="entry name" value="ATPase_P-type"/>
    <property type="match status" value="2"/>
</dbReference>
<evidence type="ECO:0000256" key="4">
    <source>
        <dbReference type="ARBA" id="ARBA00012786"/>
    </source>
</evidence>
<dbReference type="SUPFAM" id="SSF81665">
    <property type="entry name" value="Calcium ATPase, transmembrane domain M"/>
    <property type="match status" value="1"/>
</dbReference>
<dbReference type="Pfam" id="PF00122">
    <property type="entry name" value="E1-E2_ATPase"/>
    <property type="match status" value="1"/>
</dbReference>
<dbReference type="GO" id="GO:0005524">
    <property type="term" value="F:ATP binding"/>
    <property type="evidence" value="ECO:0007669"/>
    <property type="project" value="UniProtKB-KW"/>
</dbReference>
<dbReference type="SMART" id="SM00831">
    <property type="entry name" value="Cation_ATPase_N"/>
    <property type="match status" value="1"/>
</dbReference>
<dbReference type="PATRIC" id="fig|266835.9.peg.5244"/>
<evidence type="ECO:0000256" key="10">
    <source>
        <dbReference type="ARBA" id="ARBA00022741"/>
    </source>
</evidence>
<organism evidence="20 21">
    <name type="scientific">Mesorhizobium japonicum (strain LMG 29417 / CECT 9101 / MAFF 303099)</name>
    <name type="common">Mesorhizobium loti (strain MAFF 303099)</name>
    <dbReference type="NCBI Taxonomy" id="266835"/>
    <lineage>
        <taxon>Bacteria</taxon>
        <taxon>Pseudomonadati</taxon>
        <taxon>Pseudomonadota</taxon>
        <taxon>Alphaproteobacteria</taxon>
        <taxon>Hyphomicrobiales</taxon>
        <taxon>Phyllobacteriaceae</taxon>
        <taxon>Mesorhizobium</taxon>
    </lineage>
</organism>
<dbReference type="InterPro" id="IPR023299">
    <property type="entry name" value="ATPase_P-typ_cyto_dom_N"/>
</dbReference>
<feature type="transmembrane region" description="Helical" evidence="18">
    <location>
        <begin position="812"/>
        <end position="831"/>
    </location>
</feature>
<dbReference type="PANTHER" id="PTHR42861">
    <property type="entry name" value="CALCIUM-TRANSPORTING ATPASE"/>
    <property type="match status" value="1"/>
</dbReference>
<comment type="function">
    <text evidence="1">Mediates magnesium influx to the cytosol.</text>
</comment>
<feature type="domain" description="Cation-transporting P-type ATPase N-terminal" evidence="19">
    <location>
        <begin position="39"/>
        <end position="112"/>
    </location>
</feature>
<proteinExistence type="inferred from homology"/>
<gene>
    <name evidence="20" type="ordered locus">mlr6609</name>
</gene>
<evidence type="ECO:0000256" key="15">
    <source>
        <dbReference type="ARBA" id="ARBA00023136"/>
    </source>
</evidence>
<dbReference type="Gene3D" id="3.40.50.1000">
    <property type="entry name" value="HAD superfamily/HAD-like"/>
    <property type="match status" value="1"/>
</dbReference>
<evidence type="ECO:0000256" key="12">
    <source>
        <dbReference type="ARBA" id="ARBA00022842"/>
    </source>
</evidence>
<evidence type="ECO:0000256" key="5">
    <source>
        <dbReference type="ARBA" id="ARBA00013555"/>
    </source>
</evidence>
<keyword evidence="9 18" id="KW-0812">Transmembrane</keyword>
<dbReference type="SFLD" id="SFLDS00003">
    <property type="entry name" value="Haloacid_Dehalogenase"/>
    <property type="match status" value="1"/>
</dbReference>
<reference evidence="20 21" key="1">
    <citation type="journal article" date="2000" name="DNA Res.">
        <title>Complete genome structure of the nitrogen-fixing symbiotic bacterium Mesorhizobium loti.</title>
        <authorList>
            <person name="Kaneko T."/>
            <person name="Nakamura Y."/>
            <person name="Sato S."/>
            <person name="Asamizu E."/>
            <person name="Kato T."/>
            <person name="Sasamoto S."/>
            <person name="Watanabe A."/>
            <person name="Idesawa K."/>
            <person name="Ishikawa A."/>
            <person name="Kawashima K."/>
            <person name="Kimura T."/>
            <person name="Kishida Y."/>
            <person name="Kiyokawa C."/>
            <person name="Kohara M."/>
            <person name="Matsumoto M."/>
            <person name="Matsuno A."/>
            <person name="Mochizuki Y."/>
            <person name="Nakayama S."/>
            <person name="Nakazaki N."/>
            <person name="Shimpo S."/>
            <person name="Sugimoto M."/>
            <person name="Takeuchi C."/>
            <person name="Yamada M."/>
            <person name="Tabata S."/>
        </authorList>
    </citation>
    <scope>NUCLEOTIDE SEQUENCE [LARGE SCALE GENOMIC DNA]</scope>
    <source>
        <strain evidence="21">LMG 29417 / CECT 9101 / MAFF 303099</strain>
    </source>
</reference>
<evidence type="ECO:0000256" key="17">
    <source>
        <dbReference type="ARBA" id="ARBA00047295"/>
    </source>
</evidence>
<evidence type="ECO:0000256" key="18">
    <source>
        <dbReference type="SAM" id="Phobius"/>
    </source>
</evidence>
<dbReference type="SUPFAM" id="SSF81653">
    <property type="entry name" value="Calcium ATPase, transduction domain A"/>
    <property type="match status" value="1"/>
</dbReference>
<dbReference type="EC" id="7.2.2.14" evidence="4"/>
<evidence type="ECO:0000256" key="7">
    <source>
        <dbReference type="ARBA" id="ARBA00022519"/>
    </source>
</evidence>
<keyword evidence="14 18" id="KW-1133">Transmembrane helix</keyword>
<evidence type="ECO:0000313" key="21">
    <source>
        <dbReference type="Proteomes" id="UP000000552"/>
    </source>
</evidence>
<dbReference type="InterPro" id="IPR044492">
    <property type="entry name" value="P_typ_ATPase_HD_dom"/>
</dbReference>
<dbReference type="InterPro" id="IPR036412">
    <property type="entry name" value="HAD-like_sf"/>
</dbReference>
<dbReference type="AlphaFoldDB" id="Q988T1"/>
<evidence type="ECO:0000256" key="13">
    <source>
        <dbReference type="ARBA" id="ARBA00022967"/>
    </source>
</evidence>
<keyword evidence="8" id="KW-0597">Phosphoprotein</keyword>
<dbReference type="InterPro" id="IPR006068">
    <property type="entry name" value="ATPase_P-typ_cation-transptr_C"/>
</dbReference>
<dbReference type="InterPro" id="IPR059000">
    <property type="entry name" value="ATPase_P-type_domA"/>
</dbReference>
<keyword evidence="6" id="KW-1003">Cell membrane</keyword>
<sequence length="896" mass="97235">MGVRWRYPHADRREGHQPLHVVLMIGEAGQQSVSPQDGAYWSIETNDLLLRLDTSVSGLASSEAASRLAKFGRNTLASTSSASALAVFARQFRSPLVLILIFAACVSAFVGDGQEAAIIGAIVLASCVLSFTQEYGASRATEALKQRISRKAIVLRDGAECSVAAEEIVPGDVIRLSAGNLIPADGIILDARDFNVSEAVLTGETFPAVKTPGRSAPDAALTLRTNAVFTGTSVRSGTATVLAAATGTRTEFASIAAALERQIPETGFARGIRLFGYLMTEIMLAIVILVFFANLLLHRPLIESLLFSLALAVGLTPELLPAIISVTLARGARAMAANGVIVRRLDAIENLGSMDLLCTDKTGTLTEGVIHLDGWLDVDGNPSTDVLLWARLNATLQTGLKNPLDEAIAGVPGEGASLAAFTKVDEIPYDFIRKRLSVVVRPKDAQDLLITKGAVQNVLETCSFVRTAKGLEPLNEMHRAAIDEKFRRWSADGFRVLGLAIRRFESQKTFSRKDEIDLTFAGFLLFLDPPKKGVKETLAELAQRGIAVKVISGDNRYVAAHLAQAIGLRADRIMTGEELSKLTKSALFAGVQHTDLFVEIDPNQKERIVQALRSRGRVVGYLGDGINDAPALHEADIGISVDSAVDVAREAADIILLKQDLGVLVRGVDDGRKTFANTMKYISITTSANFGNMISMAVASLFLPFLPLLAKQILLNNFLSDVPSLAIASDNVDPDQLRRPRHWDIRFVRRFMISFGLVSSLFDFATFAFLLFFARATEAAFQTAWFVESLLTELAIVLIVRTHRAFWASRPSPLLAWLTLAVGIVAIMIPYLPFAAWFGFVPLPLPVLVGLVAITALYLLASEATKRWFFGQESRARKKKLLAGQRSFLDRLVAKV</sequence>
<evidence type="ECO:0000256" key="1">
    <source>
        <dbReference type="ARBA" id="ARBA00003954"/>
    </source>
</evidence>
<dbReference type="GO" id="GO:0015444">
    <property type="term" value="F:P-type magnesium transporter activity"/>
    <property type="evidence" value="ECO:0007669"/>
    <property type="project" value="UniProtKB-EC"/>
</dbReference>
<dbReference type="Gene3D" id="2.70.150.10">
    <property type="entry name" value="Calcium-transporting ATPase, cytoplasmic transduction domain A"/>
    <property type="match status" value="1"/>
</dbReference>
<dbReference type="InterPro" id="IPR004014">
    <property type="entry name" value="ATPase_P-typ_cation-transptr_N"/>
</dbReference>
<feature type="transmembrane region" description="Helical" evidence="18">
    <location>
        <begin position="92"/>
        <end position="110"/>
    </location>
</feature>
<evidence type="ECO:0000256" key="14">
    <source>
        <dbReference type="ARBA" id="ARBA00022989"/>
    </source>
</evidence>
<name>Q988T1_RHILO</name>
<evidence type="ECO:0000259" key="19">
    <source>
        <dbReference type="SMART" id="SM00831"/>
    </source>
</evidence>
<dbReference type="KEGG" id="mlo:mlr6609"/>
<evidence type="ECO:0000256" key="16">
    <source>
        <dbReference type="ARBA" id="ARBA00029806"/>
    </source>
</evidence>
<keyword evidence="13" id="KW-1278">Translocase</keyword>
<feature type="transmembrane region" description="Helical" evidence="18">
    <location>
        <begin position="751"/>
        <end position="773"/>
    </location>
</feature>
<evidence type="ECO:0000256" key="2">
    <source>
        <dbReference type="ARBA" id="ARBA00004429"/>
    </source>
</evidence>
<dbReference type="Proteomes" id="UP000000552">
    <property type="component" value="Chromosome"/>
</dbReference>
<feature type="transmembrane region" description="Helical" evidence="18">
    <location>
        <begin position="116"/>
        <end position="137"/>
    </location>
</feature>
<dbReference type="SFLD" id="SFLDF00027">
    <property type="entry name" value="p-type_atpase"/>
    <property type="match status" value="1"/>
</dbReference>
<dbReference type="SFLD" id="SFLDG00002">
    <property type="entry name" value="C1.7:_P-type_atpase_like"/>
    <property type="match status" value="1"/>
</dbReference>
<evidence type="ECO:0000256" key="6">
    <source>
        <dbReference type="ARBA" id="ARBA00022475"/>
    </source>
</evidence>
<dbReference type="Pfam" id="PF00690">
    <property type="entry name" value="Cation_ATPase_N"/>
    <property type="match status" value="1"/>
</dbReference>
<feature type="transmembrane region" description="Helical" evidence="18">
    <location>
        <begin position="837"/>
        <end position="860"/>
    </location>
</feature>
<dbReference type="PROSITE" id="PS00154">
    <property type="entry name" value="ATPASE_E1_E2"/>
    <property type="match status" value="1"/>
</dbReference>
<dbReference type="NCBIfam" id="TIGR01524">
    <property type="entry name" value="ATPase-IIIB_Mg"/>
    <property type="match status" value="1"/>
</dbReference>
<dbReference type="InterPro" id="IPR018303">
    <property type="entry name" value="ATPase_P-typ_P_site"/>
</dbReference>
<dbReference type="eggNOG" id="COG0474">
    <property type="taxonomic scope" value="Bacteria"/>
</dbReference>
<dbReference type="InterPro" id="IPR023214">
    <property type="entry name" value="HAD_sf"/>
</dbReference>
<keyword evidence="10" id="KW-0547">Nucleotide-binding</keyword>
<dbReference type="Gene3D" id="1.20.1110.10">
    <property type="entry name" value="Calcium-transporting ATPase, transmembrane domain"/>
    <property type="match status" value="1"/>
</dbReference>
<feature type="transmembrane region" description="Helical" evidence="18">
    <location>
        <begin position="274"/>
        <end position="293"/>
    </location>
</feature>
<feature type="transmembrane region" description="Helical" evidence="18">
    <location>
        <begin position="305"/>
        <end position="329"/>
    </location>
</feature>
<dbReference type="InterPro" id="IPR008250">
    <property type="entry name" value="ATPase_P-typ_transduc_dom_A_sf"/>
</dbReference>
<dbReference type="InterPro" id="IPR001757">
    <property type="entry name" value="P_typ_ATPase"/>
</dbReference>
<dbReference type="SUPFAM" id="SSF56784">
    <property type="entry name" value="HAD-like"/>
    <property type="match status" value="1"/>
</dbReference>
<evidence type="ECO:0000256" key="11">
    <source>
        <dbReference type="ARBA" id="ARBA00022840"/>
    </source>
</evidence>
<dbReference type="PRINTS" id="PR01836">
    <property type="entry name" value="MGATPASE"/>
</dbReference>
<dbReference type="Pfam" id="PF13246">
    <property type="entry name" value="Cation_ATPase"/>
    <property type="match status" value="1"/>
</dbReference>
<dbReference type="InterPro" id="IPR006415">
    <property type="entry name" value="P-type_ATPase_IIIB"/>
</dbReference>
<comment type="catalytic activity">
    <reaction evidence="17">
        <text>Mg(2+)(out) + ATP + H2O = Mg(2+)(in) + ADP + phosphate + H(+)</text>
        <dbReference type="Rhea" id="RHEA:10260"/>
        <dbReference type="ChEBI" id="CHEBI:15377"/>
        <dbReference type="ChEBI" id="CHEBI:15378"/>
        <dbReference type="ChEBI" id="CHEBI:18420"/>
        <dbReference type="ChEBI" id="CHEBI:30616"/>
        <dbReference type="ChEBI" id="CHEBI:43474"/>
        <dbReference type="ChEBI" id="CHEBI:456216"/>
        <dbReference type="EC" id="7.2.2.14"/>
    </reaction>
</comment>
<comment type="subcellular location">
    <subcellularLocation>
        <location evidence="2">Cell inner membrane</location>
        <topology evidence="2">Multi-pass membrane protein</topology>
    </subcellularLocation>
</comment>
<dbReference type="EMBL" id="BA000012">
    <property type="protein sequence ID" value="BAB52866.1"/>
    <property type="molecule type" value="Genomic_DNA"/>
</dbReference>
<keyword evidence="12" id="KW-0460">Magnesium</keyword>
<accession>Q988T1</accession>
<keyword evidence="7" id="KW-0997">Cell inner membrane</keyword>